<dbReference type="NCBIfam" id="TIGR00392">
    <property type="entry name" value="ileS"/>
    <property type="match status" value="1"/>
</dbReference>
<dbReference type="AlphaFoldDB" id="A0AA39GAV5"/>
<dbReference type="InterPro" id="IPR050081">
    <property type="entry name" value="Ile-tRNA_ligase"/>
</dbReference>
<dbReference type="InterPro" id="IPR033708">
    <property type="entry name" value="Anticodon_Ile_BEm"/>
</dbReference>
<dbReference type="InterPro" id="IPR014729">
    <property type="entry name" value="Rossmann-like_a/b/a_fold"/>
</dbReference>
<evidence type="ECO:0000313" key="11">
    <source>
        <dbReference type="Proteomes" id="UP001175261"/>
    </source>
</evidence>
<dbReference type="GO" id="GO:0005739">
    <property type="term" value="C:mitochondrion"/>
    <property type="evidence" value="ECO:0007669"/>
    <property type="project" value="TreeGrafter"/>
</dbReference>
<protein>
    <recommendedName>
        <fullName evidence="1">isoleucine--tRNA ligase</fullName>
        <ecNumber evidence="1">6.1.1.5</ecNumber>
    </recommendedName>
    <alternativeName>
        <fullName evidence="7">Isoleucyl-tRNA synthetase</fullName>
    </alternativeName>
</protein>
<evidence type="ECO:0000256" key="3">
    <source>
        <dbReference type="ARBA" id="ARBA00022741"/>
    </source>
</evidence>
<comment type="caution">
    <text evidence="10">The sequence shown here is derived from an EMBL/GenBank/DDBJ whole genome shotgun (WGS) entry which is preliminary data.</text>
</comment>
<keyword evidence="6" id="KW-0030">Aminoacyl-tRNA synthetase</keyword>
<dbReference type="InterPro" id="IPR002301">
    <property type="entry name" value="Ile-tRNA-ligase"/>
</dbReference>
<sequence length="953" mass="106357">MASSWKATLKLPKTTFPARPHPRNKQLLEQATALYQSQKAERAAEVPFILQDGPPYANGPLHTGHAVNKVLKDMIVRSKIQRGRNVRFQWGYDCHGLPIELKAMEKYGGAQNADRSTVRHLARKLAQKTIKKQEEGFRSFGVVGEEEPYRTMDSQYVVSQLRVFKAMVRGGFVYRRNKPVYWSPSSKTALAESELEYRDDHVSTAAYVKFPIVSDWTTVPGLENLTKPLHATIWTTTPWTLVANRAIAVHQDFSYSVLEDDEYAILVVSSRADVLAKLLPNAKVVAEGIPGGLLTRLEYINKLQGDAALPQRILHGDFVTADAGTGLVHSAPGHGHEDYESCLKHGIEAFSPVDDGGFYIKSALPGLDPSKIPDTDVLSSSQAILDLIKEDVLHTHQLVHKYPYDWRTKKPVIIRATRQWFADLGKIKDDALAALQDVQFVPPSGRARLEAFIKARNEWCISRQRSWGVPIPALYDEAGEAIMTEESIEHIISVIESESDGIEKWFTDDINDRRWFAPSAQNAATRGLDTMDVWFDSGTSWTQSTARADVCLEGTDQHRGWFQSSLLTYIAAQKAKQESTPPVAPFRTIITHGFTLDAEGRKMSKSLGNTVSPDDIMQGTLLPPLKHRGKSHSGEQYDALGPDALRLWIASIDFRSDIAVGPASLQPVHSAYTKYRSILKMLLGSMREEARTAPLTKLDHIAMLQLKDTMAQVKDAVDNYEFHRAVSAINRWVGLDLSAFYLEASKDRLYCGDSGGVLEPIFYGMLRMLAPITPLLVQDAWNHRPEFMRNDQSVKNIYDQLYDEPLIDESRLTQDLSVIAADLPTLQKAREAVQAGLEQARKAKVTGSSLQSSVAISTEDQTLRDTLGRYADELADMFVVSSLVLDQQKPSGDNWSQAFEQSFSVGDAKGKVHVVPPAKAKCPRCWRYQAEQEEQLCKRCEHVVANQSAEGST</sequence>
<dbReference type="CDD" id="cd07960">
    <property type="entry name" value="Anticodon_Ia_Ile_BEm"/>
    <property type="match status" value="1"/>
</dbReference>
<dbReference type="EC" id="6.1.1.5" evidence="1"/>
<dbReference type="InterPro" id="IPR002300">
    <property type="entry name" value="aa-tRNA-synth_Ia"/>
</dbReference>
<dbReference type="Gene3D" id="3.40.50.620">
    <property type="entry name" value="HUPs"/>
    <property type="match status" value="2"/>
</dbReference>
<dbReference type="Proteomes" id="UP001175261">
    <property type="component" value="Unassembled WGS sequence"/>
</dbReference>
<dbReference type="GO" id="GO:0006428">
    <property type="term" value="P:isoleucyl-tRNA aminoacylation"/>
    <property type="evidence" value="ECO:0007669"/>
    <property type="project" value="InterPro"/>
</dbReference>
<dbReference type="InterPro" id="IPR009008">
    <property type="entry name" value="Val/Leu/Ile-tRNA-synth_edit"/>
</dbReference>
<dbReference type="Pfam" id="PF00133">
    <property type="entry name" value="tRNA-synt_1"/>
    <property type="match status" value="1"/>
</dbReference>
<dbReference type="GO" id="GO:0005524">
    <property type="term" value="F:ATP binding"/>
    <property type="evidence" value="ECO:0007669"/>
    <property type="project" value="UniProtKB-KW"/>
</dbReference>
<evidence type="ECO:0000259" key="9">
    <source>
        <dbReference type="Pfam" id="PF08264"/>
    </source>
</evidence>
<dbReference type="GO" id="GO:0002161">
    <property type="term" value="F:aminoacyl-tRNA deacylase activity"/>
    <property type="evidence" value="ECO:0007669"/>
    <property type="project" value="InterPro"/>
</dbReference>
<gene>
    <name evidence="10" type="ORF">NLU13_8023</name>
</gene>
<dbReference type="PANTHER" id="PTHR42765">
    <property type="entry name" value="SOLEUCYL-TRNA SYNTHETASE"/>
    <property type="match status" value="1"/>
</dbReference>
<evidence type="ECO:0000259" key="8">
    <source>
        <dbReference type="Pfam" id="PF00133"/>
    </source>
</evidence>
<organism evidence="10 11">
    <name type="scientific">Sarocladium strictum</name>
    <name type="common">Black bundle disease fungus</name>
    <name type="synonym">Acremonium strictum</name>
    <dbReference type="NCBI Taxonomy" id="5046"/>
    <lineage>
        <taxon>Eukaryota</taxon>
        <taxon>Fungi</taxon>
        <taxon>Dikarya</taxon>
        <taxon>Ascomycota</taxon>
        <taxon>Pezizomycotina</taxon>
        <taxon>Sordariomycetes</taxon>
        <taxon>Hypocreomycetidae</taxon>
        <taxon>Hypocreales</taxon>
        <taxon>Sarocladiaceae</taxon>
        <taxon>Sarocladium</taxon>
    </lineage>
</organism>
<evidence type="ECO:0000256" key="4">
    <source>
        <dbReference type="ARBA" id="ARBA00022840"/>
    </source>
</evidence>
<dbReference type="Gene3D" id="3.90.740.10">
    <property type="entry name" value="Valyl/Leucyl/Isoleucyl-tRNA synthetase, editing domain"/>
    <property type="match status" value="1"/>
</dbReference>
<dbReference type="PRINTS" id="PR00984">
    <property type="entry name" value="TRNASYNTHILE"/>
</dbReference>
<keyword evidence="11" id="KW-1185">Reference proteome</keyword>
<keyword evidence="5" id="KW-0648">Protein biosynthesis</keyword>
<dbReference type="SUPFAM" id="SSF47323">
    <property type="entry name" value="Anticodon-binding domain of a subclass of class I aminoacyl-tRNA synthetases"/>
    <property type="match status" value="1"/>
</dbReference>
<feature type="domain" description="Aminoacyl-tRNA synthetase class Ia" evidence="8">
    <location>
        <begin position="32"/>
        <end position="659"/>
    </location>
</feature>
<feature type="domain" description="Methionyl/Valyl/Leucyl/Isoleucyl-tRNA synthetase anticodon-binding" evidence="9">
    <location>
        <begin position="703"/>
        <end position="842"/>
    </location>
</feature>
<evidence type="ECO:0000256" key="5">
    <source>
        <dbReference type="ARBA" id="ARBA00022917"/>
    </source>
</evidence>
<evidence type="ECO:0000256" key="2">
    <source>
        <dbReference type="ARBA" id="ARBA00022598"/>
    </source>
</evidence>
<dbReference type="InterPro" id="IPR013155">
    <property type="entry name" value="M/V/L/I-tRNA-synth_anticd-bd"/>
</dbReference>
<name>A0AA39GAV5_SARSR</name>
<keyword evidence="2" id="KW-0436">Ligase</keyword>
<evidence type="ECO:0000256" key="6">
    <source>
        <dbReference type="ARBA" id="ARBA00023146"/>
    </source>
</evidence>
<dbReference type="PANTHER" id="PTHR42765:SF1">
    <property type="entry name" value="ISOLEUCINE--TRNA LIGASE, MITOCHONDRIAL"/>
    <property type="match status" value="1"/>
</dbReference>
<dbReference type="SUPFAM" id="SSF50677">
    <property type="entry name" value="ValRS/IleRS/LeuRS editing domain"/>
    <property type="match status" value="1"/>
</dbReference>
<reference evidence="10" key="1">
    <citation type="submission" date="2022-10" db="EMBL/GenBank/DDBJ databases">
        <title>Determination and structural analysis of whole genome sequence of Sarocladium strictum F4-1.</title>
        <authorList>
            <person name="Hu L."/>
            <person name="Jiang Y."/>
        </authorList>
    </citation>
    <scope>NUCLEOTIDE SEQUENCE</scope>
    <source>
        <strain evidence="10">F4-1</strain>
    </source>
</reference>
<dbReference type="GO" id="GO:0000049">
    <property type="term" value="F:tRNA binding"/>
    <property type="evidence" value="ECO:0007669"/>
    <property type="project" value="InterPro"/>
</dbReference>
<dbReference type="EMBL" id="JAPDFR010000008">
    <property type="protein sequence ID" value="KAK0383932.1"/>
    <property type="molecule type" value="Genomic_DNA"/>
</dbReference>
<evidence type="ECO:0000256" key="1">
    <source>
        <dbReference type="ARBA" id="ARBA00013165"/>
    </source>
</evidence>
<accession>A0AA39GAV5</accession>
<keyword evidence="3" id="KW-0547">Nucleotide-binding</keyword>
<dbReference type="GO" id="GO:0032543">
    <property type="term" value="P:mitochondrial translation"/>
    <property type="evidence" value="ECO:0007669"/>
    <property type="project" value="TreeGrafter"/>
</dbReference>
<dbReference type="SUPFAM" id="SSF52374">
    <property type="entry name" value="Nucleotidylyl transferase"/>
    <property type="match status" value="1"/>
</dbReference>
<dbReference type="GO" id="GO:0004822">
    <property type="term" value="F:isoleucine-tRNA ligase activity"/>
    <property type="evidence" value="ECO:0007669"/>
    <property type="project" value="UniProtKB-EC"/>
</dbReference>
<dbReference type="Pfam" id="PF08264">
    <property type="entry name" value="Anticodon_1"/>
    <property type="match status" value="1"/>
</dbReference>
<keyword evidence="4" id="KW-0067">ATP-binding</keyword>
<dbReference type="InterPro" id="IPR009080">
    <property type="entry name" value="tRNAsynth_Ia_anticodon-bd"/>
</dbReference>
<evidence type="ECO:0000313" key="10">
    <source>
        <dbReference type="EMBL" id="KAK0383932.1"/>
    </source>
</evidence>
<proteinExistence type="predicted"/>
<dbReference type="Gene3D" id="1.10.730.20">
    <property type="match status" value="1"/>
</dbReference>
<evidence type="ECO:0000256" key="7">
    <source>
        <dbReference type="ARBA" id="ARBA00032665"/>
    </source>
</evidence>